<evidence type="ECO:0000313" key="2">
    <source>
        <dbReference type="Proteomes" id="UP001054837"/>
    </source>
</evidence>
<proteinExistence type="predicted"/>
<keyword evidence="2" id="KW-1185">Reference proteome</keyword>
<name>A0AAV4PEV3_9ARAC</name>
<dbReference type="EMBL" id="BPLQ01002838">
    <property type="protein sequence ID" value="GIX95927.1"/>
    <property type="molecule type" value="Genomic_DNA"/>
</dbReference>
<sequence length="154" mass="17372">MRTGVCSIFFFGESGIPSADWGKGSFELLAFRFEFSWFQRRQLAGGINGVGKCPPTDAREKRNGYTRCDVTTTGCRGLFDSEIQIQSISQDSSKYSISFQDGTRERFRYLPPPFFDDPESADVWLRSPLFRPFVGRVVVSWRTALLTGGLCLGR</sequence>
<dbReference type="AlphaFoldDB" id="A0AAV4PEV3"/>
<comment type="caution">
    <text evidence="1">The sequence shown here is derived from an EMBL/GenBank/DDBJ whole genome shotgun (WGS) entry which is preliminary data.</text>
</comment>
<gene>
    <name evidence="1" type="ORF">CDAR_589661</name>
</gene>
<organism evidence="1 2">
    <name type="scientific">Caerostris darwini</name>
    <dbReference type="NCBI Taxonomy" id="1538125"/>
    <lineage>
        <taxon>Eukaryota</taxon>
        <taxon>Metazoa</taxon>
        <taxon>Ecdysozoa</taxon>
        <taxon>Arthropoda</taxon>
        <taxon>Chelicerata</taxon>
        <taxon>Arachnida</taxon>
        <taxon>Araneae</taxon>
        <taxon>Araneomorphae</taxon>
        <taxon>Entelegynae</taxon>
        <taxon>Araneoidea</taxon>
        <taxon>Araneidae</taxon>
        <taxon>Caerostris</taxon>
    </lineage>
</organism>
<dbReference type="Proteomes" id="UP001054837">
    <property type="component" value="Unassembled WGS sequence"/>
</dbReference>
<accession>A0AAV4PEV3</accession>
<protein>
    <submittedName>
        <fullName evidence="1">Uncharacterized protein</fullName>
    </submittedName>
</protein>
<evidence type="ECO:0000313" key="1">
    <source>
        <dbReference type="EMBL" id="GIX95927.1"/>
    </source>
</evidence>
<reference evidence="1 2" key="1">
    <citation type="submission" date="2021-06" db="EMBL/GenBank/DDBJ databases">
        <title>Caerostris darwini draft genome.</title>
        <authorList>
            <person name="Kono N."/>
            <person name="Arakawa K."/>
        </authorList>
    </citation>
    <scope>NUCLEOTIDE SEQUENCE [LARGE SCALE GENOMIC DNA]</scope>
</reference>